<reference evidence="3" key="1">
    <citation type="journal article" date="2014" name="Genome Announc.">
        <title>Draft genome sequence of Weissella oryzae SG25T, isolated from fermented rice grains.</title>
        <authorList>
            <person name="Tanizawa Y."/>
            <person name="Fujisawa T."/>
            <person name="Mochizuki T."/>
            <person name="Kaminuma E."/>
            <person name="Suzuki Y."/>
            <person name="Nakamura Y."/>
            <person name="Tohno M."/>
        </authorList>
    </citation>
    <scope>NUCLEOTIDE SEQUENCE [LARGE SCALE GENOMIC DNA]</scope>
    <source>
        <strain evidence="3">DSM 25784 / JCM 18191 / LMG 30913 / SG25</strain>
    </source>
</reference>
<keyword evidence="1" id="KW-0812">Transmembrane</keyword>
<protein>
    <submittedName>
        <fullName evidence="2">Uncharacterized protein</fullName>
    </submittedName>
</protein>
<evidence type="ECO:0000313" key="3">
    <source>
        <dbReference type="Proteomes" id="UP000030643"/>
    </source>
</evidence>
<organism evidence="2 3">
    <name type="scientific">Weissella oryzae (strain DSM 25784 / JCM 18191 / LMG 30913 / SG25)</name>
    <dbReference type="NCBI Taxonomy" id="1329250"/>
    <lineage>
        <taxon>Bacteria</taxon>
        <taxon>Bacillati</taxon>
        <taxon>Bacillota</taxon>
        <taxon>Bacilli</taxon>
        <taxon>Lactobacillales</taxon>
        <taxon>Lactobacillaceae</taxon>
        <taxon>Weissella</taxon>
    </lineage>
</organism>
<dbReference type="STRING" id="1329250.WOSG25_170170"/>
<gene>
    <name evidence="2" type="ORF">WOSG25_170170</name>
</gene>
<dbReference type="RefSeq" id="WP_027699756.1">
    <property type="nucleotide sequence ID" value="NZ_DF820500.1"/>
</dbReference>
<keyword evidence="1" id="KW-1133">Transmembrane helix</keyword>
<name>A0A069CWL7_WEIOS</name>
<dbReference type="EMBL" id="DF820500">
    <property type="protein sequence ID" value="GAK31834.1"/>
    <property type="molecule type" value="Genomic_DNA"/>
</dbReference>
<keyword evidence="1" id="KW-0472">Membrane</keyword>
<evidence type="ECO:0000313" key="2">
    <source>
        <dbReference type="EMBL" id="GAK31834.1"/>
    </source>
</evidence>
<evidence type="ECO:0000256" key="1">
    <source>
        <dbReference type="SAM" id="Phobius"/>
    </source>
</evidence>
<proteinExistence type="predicted"/>
<dbReference type="Proteomes" id="UP000030643">
    <property type="component" value="Unassembled WGS sequence"/>
</dbReference>
<accession>A0A069CWL7</accession>
<dbReference type="OrthoDB" id="2340061at2"/>
<keyword evidence="3" id="KW-1185">Reference proteome</keyword>
<feature type="transmembrane region" description="Helical" evidence="1">
    <location>
        <begin position="6"/>
        <end position="25"/>
    </location>
</feature>
<dbReference type="AlphaFoldDB" id="A0A069CWL7"/>
<sequence length="167" mass="18769">MYLLGVIIAAFGGIFTAIYLFSFLYNKVKTGHFIASGNIQGHFIGISMILLLCLGLFISFTHPTNTNQRVNANSMSSEKETLKSYAKTFGLKSVDELQQKSNVYSSSQITEGTLYSWNSGKGILMRLDTNSDGMTTVYKLDNDNNKIVLWTGKTIFQRTKVNRYYLN</sequence>
<feature type="transmembrane region" description="Helical" evidence="1">
    <location>
        <begin position="37"/>
        <end position="60"/>
    </location>
</feature>